<dbReference type="AlphaFoldDB" id="A0A2R5GM09"/>
<evidence type="ECO:0000256" key="6">
    <source>
        <dbReference type="ARBA" id="ARBA00022882"/>
    </source>
</evidence>
<dbReference type="PRINTS" id="PR00169">
    <property type="entry name" value="KCHANNEL"/>
</dbReference>
<dbReference type="InterPro" id="IPR005821">
    <property type="entry name" value="Ion_trans_dom"/>
</dbReference>
<dbReference type="OrthoDB" id="415460at2759"/>
<feature type="compositionally biased region" description="Polar residues" evidence="12">
    <location>
        <begin position="1"/>
        <end position="11"/>
    </location>
</feature>
<dbReference type="GO" id="GO:0008076">
    <property type="term" value="C:voltage-gated potassium channel complex"/>
    <property type="evidence" value="ECO:0007669"/>
    <property type="project" value="InterPro"/>
</dbReference>
<evidence type="ECO:0000313" key="16">
    <source>
        <dbReference type="Proteomes" id="UP000241890"/>
    </source>
</evidence>
<evidence type="ECO:0000256" key="7">
    <source>
        <dbReference type="ARBA" id="ARBA00022958"/>
    </source>
</evidence>
<evidence type="ECO:0000256" key="11">
    <source>
        <dbReference type="ARBA" id="ARBA00023303"/>
    </source>
</evidence>
<evidence type="ECO:0000313" key="15">
    <source>
        <dbReference type="EMBL" id="GBG28904.1"/>
    </source>
</evidence>
<evidence type="ECO:0000256" key="4">
    <source>
        <dbReference type="ARBA" id="ARBA00022692"/>
    </source>
</evidence>
<evidence type="ECO:0000256" key="8">
    <source>
        <dbReference type="ARBA" id="ARBA00022989"/>
    </source>
</evidence>
<evidence type="ECO:0000256" key="1">
    <source>
        <dbReference type="ARBA" id="ARBA00004141"/>
    </source>
</evidence>
<keyword evidence="8 13" id="KW-1133">Transmembrane helix</keyword>
<keyword evidence="5" id="KW-0631">Potassium channel</keyword>
<dbReference type="Gene3D" id="1.10.287.70">
    <property type="match status" value="1"/>
</dbReference>
<sequence>MVSSTSGSLSSARIAPAPRQSGSLEAPLENGAFVREDTDASALSKVPSIEDDELAKISCAGHIWRFLDDPSSSKAAQCYSVALMGLITFSVVVFCVESLPRFYEESQGDEETIWDRIEFCCVVIFTSEYVLRLFTCPSKSAFLRDFLNFVDLIAIVPFYLERAASYLLLPGDAAVFRVVRLVRVFRVFKISRYLSWIRIFVVAMQNSTQPLTMLLFVMMVGCVFFSSGMFFLERGDFDLDRGVYLRSDGSESPFQSIPATFWWCLVTMTTVGYGDVYPITPGGKLLATVTSLAGILV</sequence>
<dbReference type="Proteomes" id="UP000241890">
    <property type="component" value="Unassembled WGS sequence"/>
</dbReference>
<keyword evidence="10 13" id="KW-0472">Membrane</keyword>
<comment type="subcellular location">
    <subcellularLocation>
        <location evidence="1">Membrane</location>
        <topology evidence="1">Multi-pass membrane protein</topology>
    </subcellularLocation>
</comment>
<dbReference type="Pfam" id="PF00520">
    <property type="entry name" value="Ion_trans"/>
    <property type="match status" value="1"/>
</dbReference>
<name>A0A2R5GM09_9STRA</name>
<keyword evidence="7" id="KW-0630">Potassium</keyword>
<feature type="transmembrane region" description="Helical" evidence="13">
    <location>
        <begin position="213"/>
        <end position="232"/>
    </location>
</feature>
<evidence type="ECO:0000256" key="2">
    <source>
        <dbReference type="ARBA" id="ARBA00022448"/>
    </source>
</evidence>
<dbReference type="SUPFAM" id="SSF81324">
    <property type="entry name" value="Voltage-gated potassium channels"/>
    <property type="match status" value="1"/>
</dbReference>
<keyword evidence="4 13" id="KW-0812">Transmembrane</keyword>
<gene>
    <name evidence="15" type="ORF">FCC1311_051252</name>
</gene>
<dbReference type="InterPro" id="IPR028325">
    <property type="entry name" value="VG_K_chnl"/>
</dbReference>
<keyword evidence="16" id="KW-1185">Reference proteome</keyword>
<comment type="caution">
    <text evidence="15">The sequence shown here is derived from an EMBL/GenBank/DDBJ whole genome shotgun (WGS) entry which is preliminary data.</text>
</comment>
<dbReference type="EMBL" id="BEYU01000049">
    <property type="protein sequence ID" value="GBG28904.1"/>
    <property type="molecule type" value="Genomic_DNA"/>
</dbReference>
<keyword evidence="2" id="KW-0813">Transport</keyword>
<keyword evidence="6" id="KW-0851">Voltage-gated channel</keyword>
<protein>
    <submittedName>
        <fullName evidence="15">Potassium voltage-gated channel protein Shaker</fullName>
    </submittedName>
</protein>
<evidence type="ECO:0000256" key="10">
    <source>
        <dbReference type="ARBA" id="ARBA00023136"/>
    </source>
</evidence>
<accession>A0A2R5GM09</accession>
<evidence type="ECO:0000259" key="14">
    <source>
        <dbReference type="Pfam" id="PF00520"/>
    </source>
</evidence>
<organism evidence="15 16">
    <name type="scientific">Hondaea fermentalgiana</name>
    <dbReference type="NCBI Taxonomy" id="2315210"/>
    <lineage>
        <taxon>Eukaryota</taxon>
        <taxon>Sar</taxon>
        <taxon>Stramenopiles</taxon>
        <taxon>Bigyra</taxon>
        <taxon>Labyrinthulomycetes</taxon>
        <taxon>Thraustochytrida</taxon>
        <taxon>Thraustochytriidae</taxon>
        <taxon>Hondaea</taxon>
    </lineage>
</organism>
<keyword evidence="3" id="KW-0633">Potassium transport</keyword>
<evidence type="ECO:0000256" key="12">
    <source>
        <dbReference type="SAM" id="MobiDB-lite"/>
    </source>
</evidence>
<keyword evidence="11" id="KW-0407">Ion channel</keyword>
<dbReference type="GO" id="GO:0005249">
    <property type="term" value="F:voltage-gated potassium channel activity"/>
    <property type="evidence" value="ECO:0007669"/>
    <property type="project" value="InterPro"/>
</dbReference>
<evidence type="ECO:0000256" key="3">
    <source>
        <dbReference type="ARBA" id="ARBA00022538"/>
    </source>
</evidence>
<dbReference type="InterPro" id="IPR027359">
    <property type="entry name" value="Volt_channel_dom_sf"/>
</dbReference>
<evidence type="ECO:0000256" key="9">
    <source>
        <dbReference type="ARBA" id="ARBA00023065"/>
    </source>
</evidence>
<evidence type="ECO:0000256" key="13">
    <source>
        <dbReference type="SAM" id="Phobius"/>
    </source>
</evidence>
<dbReference type="InParanoid" id="A0A2R5GM09"/>
<evidence type="ECO:0000256" key="5">
    <source>
        <dbReference type="ARBA" id="ARBA00022826"/>
    </source>
</evidence>
<reference evidence="15 16" key="1">
    <citation type="submission" date="2017-12" db="EMBL/GenBank/DDBJ databases">
        <title>Sequencing, de novo assembly and annotation of complete genome of a new Thraustochytrid species, strain FCC1311.</title>
        <authorList>
            <person name="Sedici K."/>
            <person name="Godart F."/>
            <person name="Aiese Cigliano R."/>
            <person name="Sanseverino W."/>
            <person name="Barakat M."/>
            <person name="Ortet P."/>
            <person name="Marechal E."/>
            <person name="Cagnac O."/>
            <person name="Amato A."/>
        </authorList>
    </citation>
    <scope>NUCLEOTIDE SEQUENCE [LARGE SCALE GENOMIC DNA]</scope>
</reference>
<dbReference type="Gene3D" id="1.20.120.350">
    <property type="entry name" value="Voltage-gated potassium channels. Chain C"/>
    <property type="match status" value="1"/>
</dbReference>
<feature type="domain" description="Ion transport" evidence="14">
    <location>
        <begin position="77"/>
        <end position="297"/>
    </location>
</feature>
<dbReference type="FunFam" id="1.20.120.350:FF:000091">
    <property type="entry name" value="Predicted protein"/>
    <property type="match status" value="1"/>
</dbReference>
<proteinExistence type="predicted"/>
<dbReference type="GO" id="GO:0001508">
    <property type="term" value="P:action potential"/>
    <property type="evidence" value="ECO:0007669"/>
    <property type="project" value="TreeGrafter"/>
</dbReference>
<dbReference type="PANTHER" id="PTHR11537:SF254">
    <property type="entry name" value="POTASSIUM VOLTAGE-GATED CHANNEL PROTEIN SHAB"/>
    <property type="match status" value="1"/>
</dbReference>
<dbReference type="PANTHER" id="PTHR11537">
    <property type="entry name" value="VOLTAGE-GATED POTASSIUM CHANNEL"/>
    <property type="match status" value="1"/>
</dbReference>
<keyword evidence="9" id="KW-0406">Ion transport</keyword>
<feature type="region of interest" description="Disordered" evidence="12">
    <location>
        <begin position="1"/>
        <end position="24"/>
    </location>
</feature>